<comment type="caution">
    <text evidence="6">The sequence shown here is derived from an EMBL/GenBank/DDBJ whole genome shotgun (WGS) entry which is preliminary data.</text>
</comment>
<keyword evidence="3 5" id="KW-1133">Transmembrane helix</keyword>
<proteinExistence type="predicted"/>
<evidence type="ECO:0000313" key="7">
    <source>
        <dbReference type="Proteomes" id="UP001165160"/>
    </source>
</evidence>
<evidence type="ECO:0000313" key="6">
    <source>
        <dbReference type="EMBL" id="GMI02743.1"/>
    </source>
</evidence>
<evidence type="ECO:0000256" key="5">
    <source>
        <dbReference type="SAM" id="Phobius"/>
    </source>
</evidence>
<comment type="subcellular location">
    <subcellularLocation>
        <location evidence="1">Membrane</location>
    </subcellularLocation>
</comment>
<dbReference type="Pfam" id="PF01124">
    <property type="entry name" value="MAPEG"/>
    <property type="match status" value="1"/>
</dbReference>
<gene>
    <name evidence="6" type="ORF">TrVE_jg12320</name>
</gene>
<reference evidence="7" key="1">
    <citation type="journal article" date="2023" name="Commun. Biol.">
        <title>Genome analysis of Parmales, the sister group of diatoms, reveals the evolutionary specialization of diatoms from phago-mixotrophs to photoautotrophs.</title>
        <authorList>
            <person name="Ban H."/>
            <person name="Sato S."/>
            <person name="Yoshikawa S."/>
            <person name="Yamada K."/>
            <person name="Nakamura Y."/>
            <person name="Ichinomiya M."/>
            <person name="Sato N."/>
            <person name="Blanc-Mathieu R."/>
            <person name="Endo H."/>
            <person name="Kuwata A."/>
            <person name="Ogata H."/>
        </authorList>
    </citation>
    <scope>NUCLEOTIDE SEQUENCE [LARGE SCALE GENOMIC DNA]</scope>
    <source>
        <strain evidence="7">NIES 3699</strain>
    </source>
</reference>
<dbReference type="AlphaFoldDB" id="A0A9W7CBJ2"/>
<dbReference type="InterPro" id="IPR001129">
    <property type="entry name" value="Membr-assoc_MAPEG"/>
</dbReference>
<keyword evidence="4 5" id="KW-0472">Membrane</keyword>
<evidence type="ECO:0000256" key="2">
    <source>
        <dbReference type="ARBA" id="ARBA00022692"/>
    </source>
</evidence>
<organism evidence="6 7">
    <name type="scientific">Triparma verrucosa</name>
    <dbReference type="NCBI Taxonomy" id="1606542"/>
    <lineage>
        <taxon>Eukaryota</taxon>
        <taxon>Sar</taxon>
        <taxon>Stramenopiles</taxon>
        <taxon>Ochrophyta</taxon>
        <taxon>Bolidophyceae</taxon>
        <taxon>Parmales</taxon>
        <taxon>Triparmaceae</taxon>
        <taxon>Triparma</taxon>
    </lineage>
</organism>
<dbReference type="SUPFAM" id="SSF161084">
    <property type="entry name" value="MAPEG domain-like"/>
    <property type="match status" value="1"/>
</dbReference>
<sequence>MNPRKEFEKLKATDVFYNRLCSAEANSFENVAFFVAGVLSATFMKVDPQLITEYCGFWIAMRLLHTVTFISAWGNVGVAIAAVRTVSYVLAAAAASSLVLFAAQASS</sequence>
<name>A0A9W7CBJ2_9STRA</name>
<dbReference type="PANTHER" id="PTHR35371">
    <property type="entry name" value="INNER MEMBRANE PROTEIN"/>
    <property type="match status" value="1"/>
</dbReference>
<dbReference type="InterPro" id="IPR023352">
    <property type="entry name" value="MAPEG-like_dom_sf"/>
</dbReference>
<dbReference type="Proteomes" id="UP001165160">
    <property type="component" value="Unassembled WGS sequence"/>
</dbReference>
<feature type="transmembrane region" description="Helical" evidence="5">
    <location>
        <begin position="54"/>
        <end position="73"/>
    </location>
</feature>
<feature type="transmembrane region" description="Helical" evidence="5">
    <location>
        <begin position="85"/>
        <end position="103"/>
    </location>
</feature>
<protein>
    <submittedName>
        <fullName evidence="6">Uncharacterized protein</fullName>
    </submittedName>
</protein>
<evidence type="ECO:0000256" key="3">
    <source>
        <dbReference type="ARBA" id="ARBA00022989"/>
    </source>
</evidence>
<evidence type="ECO:0000256" key="4">
    <source>
        <dbReference type="ARBA" id="ARBA00023136"/>
    </source>
</evidence>
<accession>A0A9W7CBJ2</accession>
<dbReference type="EMBL" id="BRXX01000288">
    <property type="protein sequence ID" value="GMI02743.1"/>
    <property type="molecule type" value="Genomic_DNA"/>
</dbReference>
<keyword evidence="2 5" id="KW-0812">Transmembrane</keyword>
<evidence type="ECO:0000256" key="1">
    <source>
        <dbReference type="ARBA" id="ARBA00004370"/>
    </source>
</evidence>
<dbReference type="PANTHER" id="PTHR35371:SF1">
    <property type="entry name" value="BLR7753 PROTEIN"/>
    <property type="match status" value="1"/>
</dbReference>
<keyword evidence="7" id="KW-1185">Reference proteome</keyword>
<dbReference type="GO" id="GO:0016020">
    <property type="term" value="C:membrane"/>
    <property type="evidence" value="ECO:0007669"/>
    <property type="project" value="UniProtKB-SubCell"/>
</dbReference>
<dbReference type="Gene3D" id="1.20.120.550">
    <property type="entry name" value="Membrane associated eicosanoid/glutathione metabolism-like domain"/>
    <property type="match status" value="1"/>
</dbReference>